<evidence type="ECO:0000259" key="8">
    <source>
        <dbReference type="Pfam" id="PF17042"/>
    </source>
</evidence>
<dbReference type="RefSeq" id="WP_085755414.1">
    <property type="nucleotide sequence ID" value="NZ_CP021023.1"/>
</dbReference>
<evidence type="ECO:0000256" key="6">
    <source>
        <dbReference type="ARBA" id="ARBA00023277"/>
    </source>
</evidence>
<evidence type="ECO:0000313" key="9">
    <source>
        <dbReference type="EMBL" id="ARN56727.1"/>
    </source>
</evidence>
<dbReference type="InterPro" id="IPR037051">
    <property type="entry name" value="4-carb_acid_sugar_kinase_N_sf"/>
</dbReference>
<keyword evidence="4" id="KW-0418">Kinase</keyword>
<dbReference type="KEGG" id="pbp:STSP1_01117"/>
<dbReference type="GO" id="GO:0016301">
    <property type="term" value="F:kinase activity"/>
    <property type="evidence" value="ECO:0007669"/>
    <property type="project" value="UniProtKB-KW"/>
</dbReference>
<dbReference type="SUPFAM" id="SSF142764">
    <property type="entry name" value="YgbK-like"/>
    <property type="match status" value="1"/>
</dbReference>
<dbReference type="Gene3D" id="3.40.980.20">
    <property type="entry name" value="Four-carbon acid sugar kinase, nucleotide binding domain"/>
    <property type="match status" value="1"/>
</dbReference>
<accession>A0A1W6LLT6</accession>
<evidence type="ECO:0000313" key="10">
    <source>
        <dbReference type="Proteomes" id="UP000193334"/>
    </source>
</evidence>
<evidence type="ECO:0000259" key="7">
    <source>
        <dbReference type="Pfam" id="PF07005"/>
    </source>
</evidence>
<protein>
    <recommendedName>
        <fullName evidence="11">Four-carbon acid sugar kinase N-terminal domain-containing protein</fullName>
    </recommendedName>
</protein>
<proteinExistence type="inferred from homology"/>
<organism evidence="9 10">
    <name type="scientific">Sedimentisphaera salicampi</name>
    <dbReference type="NCBI Taxonomy" id="1941349"/>
    <lineage>
        <taxon>Bacteria</taxon>
        <taxon>Pseudomonadati</taxon>
        <taxon>Planctomycetota</taxon>
        <taxon>Phycisphaerae</taxon>
        <taxon>Sedimentisphaerales</taxon>
        <taxon>Sedimentisphaeraceae</taxon>
        <taxon>Sedimentisphaera</taxon>
    </lineage>
</organism>
<sequence>MVIAIADDFSGAAEIAGIGREYGMNVEVQTHFAPTENAELIVVDTDSRLCSAHEAAARVREIACRIKEADLSIDWIYKKTDSVLRGQVKAELEALLEAFEYRRILLSPANPSRGRVVSEGVYYINGRPLSETGFARDDEYPFISSNVAELLDFRTASQNGLLRRGKYIPSDGIWIAEAETDDDCRWWASSVDEQTIPAGAADFFSALLKARGMQANPIQEQTFHGSEFPAFFVFGSSSDYSRRMLRNAEESGCKAGRMPLDALRFTGHVRTYIEQWASEIETALREDSIAIAAIDQPELKRAECARRLTALTALLVYEVLSDIPRIHLYIEGGATSSAIVRKMGWQQLRVSHQEAGGVVEMRVEESPNQILTVKPGSYAWPQKISEILMKGKSYAN</sequence>
<dbReference type="InterPro" id="IPR031475">
    <property type="entry name" value="NBD_C"/>
</dbReference>
<keyword evidence="10" id="KW-1185">Reference proteome</keyword>
<evidence type="ECO:0000256" key="1">
    <source>
        <dbReference type="ARBA" id="ARBA00005715"/>
    </source>
</evidence>
<evidence type="ECO:0000256" key="3">
    <source>
        <dbReference type="ARBA" id="ARBA00022741"/>
    </source>
</evidence>
<comment type="similarity">
    <text evidence="1">Belongs to the four-carbon acid sugar kinase family.</text>
</comment>
<dbReference type="Proteomes" id="UP000193334">
    <property type="component" value="Chromosome"/>
</dbReference>
<keyword evidence="3" id="KW-0547">Nucleotide-binding</keyword>
<keyword evidence="6" id="KW-0119">Carbohydrate metabolism</keyword>
<dbReference type="Pfam" id="PF07005">
    <property type="entry name" value="SBD_N"/>
    <property type="match status" value="1"/>
</dbReference>
<keyword evidence="2" id="KW-0808">Transferase</keyword>
<dbReference type="Gene3D" id="3.40.50.10840">
    <property type="entry name" value="Putative sugar-binding, N-terminal domain"/>
    <property type="match status" value="1"/>
</dbReference>
<dbReference type="InterPro" id="IPR042213">
    <property type="entry name" value="NBD_C_sf"/>
</dbReference>
<keyword evidence="5" id="KW-0067">ATP-binding</keyword>
<evidence type="ECO:0008006" key="11">
    <source>
        <dbReference type="Google" id="ProtNLM"/>
    </source>
</evidence>
<dbReference type="InterPro" id="IPR010737">
    <property type="entry name" value="4-carb_acid_sugar_kinase_N"/>
</dbReference>
<dbReference type="AlphaFoldDB" id="A0A1W6LLT6"/>
<evidence type="ECO:0000256" key="2">
    <source>
        <dbReference type="ARBA" id="ARBA00022679"/>
    </source>
</evidence>
<name>A0A1W6LLT6_9BACT</name>
<evidence type="ECO:0000256" key="5">
    <source>
        <dbReference type="ARBA" id="ARBA00022840"/>
    </source>
</evidence>
<evidence type="ECO:0000256" key="4">
    <source>
        <dbReference type="ARBA" id="ARBA00022777"/>
    </source>
</evidence>
<dbReference type="GO" id="GO:0005524">
    <property type="term" value="F:ATP binding"/>
    <property type="evidence" value="ECO:0007669"/>
    <property type="project" value="UniProtKB-KW"/>
</dbReference>
<feature type="domain" description="Four-carbon acid sugar kinase N-terminal" evidence="7">
    <location>
        <begin position="3"/>
        <end position="163"/>
    </location>
</feature>
<dbReference type="Pfam" id="PF17042">
    <property type="entry name" value="NBD_C"/>
    <property type="match status" value="1"/>
</dbReference>
<feature type="domain" description="Four-carbon acid sugar kinase nucleotide binding" evidence="8">
    <location>
        <begin position="233"/>
        <end position="377"/>
    </location>
</feature>
<gene>
    <name evidence="9" type="ORF">STSP1_01117</name>
</gene>
<dbReference type="EMBL" id="CP021023">
    <property type="protein sequence ID" value="ARN56727.1"/>
    <property type="molecule type" value="Genomic_DNA"/>
</dbReference>
<dbReference type="STRING" id="1941349.STSP1_01117"/>
<reference evidence="10" key="1">
    <citation type="submission" date="2017-04" db="EMBL/GenBank/DDBJ databases">
        <title>Comparative genomics and description of representatives of a novel lineage of planctomycetes thriving in anoxic sediments.</title>
        <authorList>
            <person name="Spring S."/>
            <person name="Bunk B."/>
            <person name="Sproer C."/>
        </authorList>
    </citation>
    <scope>NUCLEOTIDE SEQUENCE [LARGE SCALE GENOMIC DNA]</scope>
    <source>
        <strain evidence="10">ST-PulAB-D4</strain>
    </source>
</reference>